<protein>
    <submittedName>
        <fullName evidence="2">Uncharacterized protein</fullName>
    </submittedName>
</protein>
<feature type="compositionally biased region" description="Basic and acidic residues" evidence="1">
    <location>
        <begin position="145"/>
        <end position="154"/>
    </location>
</feature>
<gene>
    <name evidence="2" type="ORF">A5707_19175</name>
</gene>
<dbReference type="AlphaFoldDB" id="A0A1A2ZAB6"/>
<evidence type="ECO:0000313" key="2">
    <source>
        <dbReference type="EMBL" id="OBI47594.1"/>
    </source>
</evidence>
<sequence>MLTLRPFVDPLQPLALTLRTHTLAFVRTQFSLVRCLLAVICDLVPLISGAIAVVSGLLSPRELELAPRQSRLAVILLRRALIKFAVSVGPFFADHGPTLTPQLFMTGLASRDGARYPRPARSPPQRSAATIDWTRQLEAPWPPDTNRHRGRSDQPHLQPSSSTEKAHFRQESRLPRKTWKLPNAELRRPAKAPHRQHSQLPAASRKPHVSKKRSLKSKTKPSSKGLASQTDSRYRRNAIATTPTKTAHSPNRSAEKPKAVCGPTPANSATRRRAYPTHAANVEIAAF</sequence>
<feature type="compositionally biased region" description="Basic residues" evidence="1">
    <location>
        <begin position="205"/>
        <end position="221"/>
    </location>
</feature>
<dbReference type="EMBL" id="LZKJ01000085">
    <property type="protein sequence ID" value="OBI47594.1"/>
    <property type="molecule type" value="Genomic_DNA"/>
</dbReference>
<evidence type="ECO:0000313" key="3">
    <source>
        <dbReference type="Proteomes" id="UP000093592"/>
    </source>
</evidence>
<proteinExistence type="predicted"/>
<feature type="compositionally biased region" description="Basic and acidic residues" evidence="1">
    <location>
        <begin position="164"/>
        <end position="174"/>
    </location>
</feature>
<dbReference type="Proteomes" id="UP000093592">
    <property type="component" value="Unassembled WGS sequence"/>
</dbReference>
<feature type="compositionally biased region" description="Polar residues" evidence="1">
    <location>
        <begin position="222"/>
        <end position="231"/>
    </location>
</feature>
<accession>A0A1A2ZAB6</accession>
<feature type="region of interest" description="Disordered" evidence="1">
    <location>
        <begin position="114"/>
        <end position="272"/>
    </location>
</feature>
<name>A0A1A2ZAB6_9MYCO</name>
<comment type="caution">
    <text evidence="2">The sequence shown here is derived from an EMBL/GenBank/DDBJ whole genome shotgun (WGS) entry which is preliminary data.</text>
</comment>
<reference evidence="3" key="1">
    <citation type="submission" date="2016-06" db="EMBL/GenBank/DDBJ databases">
        <authorList>
            <person name="Sutton G."/>
            <person name="Brinkac L."/>
            <person name="Sanka R."/>
            <person name="Adams M."/>
            <person name="Lau E."/>
            <person name="Sam S."/>
            <person name="Sreng N."/>
            <person name="Him V."/>
            <person name="Kerleguer A."/>
            <person name="Cheng S."/>
        </authorList>
    </citation>
    <scope>NUCLEOTIDE SEQUENCE [LARGE SCALE GENOMIC DNA]</scope>
    <source>
        <strain evidence="3">E861</strain>
    </source>
</reference>
<feature type="compositionally biased region" description="Polar residues" evidence="1">
    <location>
        <begin position="239"/>
        <end position="252"/>
    </location>
</feature>
<evidence type="ECO:0000256" key="1">
    <source>
        <dbReference type="SAM" id="MobiDB-lite"/>
    </source>
</evidence>
<feature type="compositionally biased region" description="Low complexity" evidence="1">
    <location>
        <begin position="116"/>
        <end position="129"/>
    </location>
</feature>
<organism evidence="2 3">
    <name type="scientific">Mycobacterium kyorinense</name>
    <dbReference type="NCBI Taxonomy" id="487514"/>
    <lineage>
        <taxon>Bacteria</taxon>
        <taxon>Bacillati</taxon>
        <taxon>Actinomycetota</taxon>
        <taxon>Actinomycetes</taxon>
        <taxon>Mycobacteriales</taxon>
        <taxon>Mycobacteriaceae</taxon>
        <taxon>Mycobacterium</taxon>
    </lineage>
</organism>